<dbReference type="EMBL" id="KQ435955">
    <property type="protein sequence ID" value="KOX68052.1"/>
    <property type="molecule type" value="Genomic_DNA"/>
</dbReference>
<feature type="signal peptide" evidence="2">
    <location>
        <begin position="1"/>
        <end position="19"/>
    </location>
</feature>
<feature type="chain" id="PRO_5005859856" description="Centromere-associated protein E" evidence="2">
    <location>
        <begin position="20"/>
        <end position="514"/>
    </location>
</feature>
<accession>A0A0N0U2T8</accession>
<dbReference type="OrthoDB" id="8190635at2759"/>
<proteinExistence type="predicted"/>
<dbReference type="GO" id="GO:0005886">
    <property type="term" value="C:plasma membrane"/>
    <property type="evidence" value="ECO:0007669"/>
    <property type="project" value="TreeGrafter"/>
</dbReference>
<evidence type="ECO:0000256" key="1">
    <source>
        <dbReference type="SAM" id="Coils"/>
    </source>
</evidence>
<dbReference type="PANTHER" id="PTHR39960">
    <property type="entry name" value="LD34147P"/>
    <property type="match status" value="1"/>
</dbReference>
<protein>
    <recommendedName>
        <fullName evidence="5">Centromere-associated protein E</fullName>
    </recommendedName>
</protein>
<dbReference type="PANTHER" id="PTHR39960:SF1">
    <property type="entry name" value="LD34147P"/>
    <property type="match status" value="1"/>
</dbReference>
<evidence type="ECO:0008006" key="5">
    <source>
        <dbReference type="Google" id="ProtNLM"/>
    </source>
</evidence>
<organism evidence="3 4">
    <name type="scientific">Melipona quadrifasciata</name>
    <dbReference type="NCBI Taxonomy" id="166423"/>
    <lineage>
        <taxon>Eukaryota</taxon>
        <taxon>Metazoa</taxon>
        <taxon>Ecdysozoa</taxon>
        <taxon>Arthropoda</taxon>
        <taxon>Hexapoda</taxon>
        <taxon>Insecta</taxon>
        <taxon>Pterygota</taxon>
        <taxon>Neoptera</taxon>
        <taxon>Endopterygota</taxon>
        <taxon>Hymenoptera</taxon>
        <taxon>Apocrita</taxon>
        <taxon>Aculeata</taxon>
        <taxon>Apoidea</taxon>
        <taxon>Anthophila</taxon>
        <taxon>Apidae</taxon>
        <taxon>Melipona</taxon>
    </lineage>
</organism>
<evidence type="ECO:0000256" key="2">
    <source>
        <dbReference type="SAM" id="SignalP"/>
    </source>
</evidence>
<reference evidence="3 4" key="1">
    <citation type="submission" date="2015-07" db="EMBL/GenBank/DDBJ databases">
        <title>The genome of Melipona quadrifasciata.</title>
        <authorList>
            <person name="Pan H."/>
            <person name="Kapheim K."/>
        </authorList>
    </citation>
    <scope>NUCLEOTIDE SEQUENCE [LARGE SCALE GENOMIC DNA]</scope>
    <source>
        <strain evidence="3">0111107301</strain>
        <tissue evidence="3">Whole body</tissue>
    </source>
</reference>
<dbReference type="Proteomes" id="UP000053105">
    <property type="component" value="Unassembled WGS sequence"/>
</dbReference>
<dbReference type="AlphaFoldDB" id="A0A0N0U2T8"/>
<keyword evidence="4" id="KW-1185">Reference proteome</keyword>
<feature type="coiled-coil region" evidence="1">
    <location>
        <begin position="95"/>
        <end position="132"/>
    </location>
</feature>
<evidence type="ECO:0000313" key="3">
    <source>
        <dbReference type="EMBL" id="KOX68052.1"/>
    </source>
</evidence>
<feature type="coiled-coil region" evidence="1">
    <location>
        <begin position="197"/>
        <end position="227"/>
    </location>
</feature>
<keyword evidence="1" id="KW-0175">Coiled coil</keyword>
<evidence type="ECO:0000313" key="4">
    <source>
        <dbReference type="Proteomes" id="UP000053105"/>
    </source>
</evidence>
<gene>
    <name evidence="3" type="ORF">WN51_07348</name>
</gene>
<name>A0A0N0U2T8_9HYME</name>
<keyword evidence="2" id="KW-0732">Signal</keyword>
<sequence length="514" mass="59137">MKYMLILFLQLLCTSLNNAREITHEDIKDAMLSLVHMMRENTEKLERHEARERQLGEHLKKALAVLTKRTSTIESFKTELAKLDEKVIGIEQLISQRDERERIQMQKTLDSLEDLESRLEGWLTDIENKVSEVNNRPDTTLPPLNNHGHIISKLNDTELVLMERISKTESFLKSEAIKLKEVTNVQSGTIQALLTEIQDIGTRLSNLEVSLEKIKEQSENIKKKLQEPESDVISNIDNYVKMLPSIKKRLDDTSDQIKELPQITKMQNLHNETQTLLQETKYALKDIVTRGVNDIENKLMENKNETKDTIGTLRVEYGVHQILLEVGDLVKAQGTNINNTLNQRFDGISNDIMDNQNGALANLTTKMEQEMNQVWRQINVMYQQMTESAKALDKLHKQNEEYVNGTTFTMGGMETKVSEITKRMTEVDNNLNYLLGRLSLVTQEFNQIKTGLGNALDNIKASFKEVQDKTNDLRDPNGPHPIRENYKEFNEADNKPDGKHLPDNFKHTLNFQIN</sequence>